<dbReference type="AlphaFoldDB" id="A0A0G4N0A4"/>
<dbReference type="Proteomes" id="UP000045706">
    <property type="component" value="Unassembled WGS sequence"/>
</dbReference>
<organism evidence="2 3">
    <name type="scientific">Verticillium longisporum</name>
    <name type="common">Verticillium dahliae var. longisporum</name>
    <dbReference type="NCBI Taxonomy" id="100787"/>
    <lineage>
        <taxon>Eukaryota</taxon>
        <taxon>Fungi</taxon>
        <taxon>Dikarya</taxon>
        <taxon>Ascomycota</taxon>
        <taxon>Pezizomycotina</taxon>
        <taxon>Sordariomycetes</taxon>
        <taxon>Hypocreomycetidae</taxon>
        <taxon>Glomerellales</taxon>
        <taxon>Plectosphaerellaceae</taxon>
        <taxon>Verticillium</taxon>
    </lineage>
</organism>
<sequence>MEVTSQIVRFPLGALLAIGAEGQHSTIRTPSKPARGNITKSLSLRKRGNFPPEKLGTFSASTDPIRLP</sequence>
<reference evidence="3" key="1">
    <citation type="submission" date="2015-05" db="EMBL/GenBank/DDBJ databases">
        <authorList>
            <person name="Fogelqvist Johan"/>
        </authorList>
    </citation>
    <scope>NUCLEOTIDE SEQUENCE [LARGE SCALE GENOMIC DNA]</scope>
</reference>
<evidence type="ECO:0000313" key="2">
    <source>
        <dbReference type="EMBL" id="CRK39888.1"/>
    </source>
</evidence>
<evidence type="ECO:0000256" key="1">
    <source>
        <dbReference type="SAM" id="MobiDB-lite"/>
    </source>
</evidence>
<gene>
    <name evidence="2" type="ORF">BN1723_015598</name>
</gene>
<proteinExistence type="predicted"/>
<accession>A0A0G4N0A4</accession>
<evidence type="ECO:0000313" key="3">
    <source>
        <dbReference type="Proteomes" id="UP000045706"/>
    </source>
</evidence>
<protein>
    <submittedName>
        <fullName evidence="2">Uncharacterized protein</fullName>
    </submittedName>
</protein>
<feature type="region of interest" description="Disordered" evidence="1">
    <location>
        <begin position="45"/>
        <end position="68"/>
    </location>
</feature>
<dbReference type="EMBL" id="CVQI01031875">
    <property type="protein sequence ID" value="CRK39888.1"/>
    <property type="molecule type" value="Genomic_DNA"/>
</dbReference>
<name>A0A0G4N0A4_VERLO</name>